<dbReference type="STRING" id="488533.SAMN04487960_101221"/>
<sequence>MSESSLLTRCPKCKTQFRVTAEQLSVANGKVRCGSCMSIFNALEHRTTSTASQPAPAPSAPQPPTFTSEPAAEEDFVFADNPEEDASERGYKGSDSTFSHDELSESFLAMEEGSFTGFAAEDEDDLASQNQDESWAEAILEDDHSEPAVEPRQESNRAQPETRPKPEPEPESEPELALREPIAPATPEPKPSIEAKPEPKREPETQSRPQARDEVTALSLEASPSDRQTTTFSTDTPAAATEKGTSKPEPFHNLAREPVSVSGKTSSGWLKRTFWTLLVLGLVGALGAQVGYFQFDRLSAVPELRPYYEMACEYAGCELAPLVDIDSIQSRKLVVRTDPENRNALIVDAEIVNRAPFEQPFPAIALTFSNLNGDVVAQSVFPPQRYLAGDGDQLAAMPKEVPVRIAIRIRDPGRDAVNYNIAFRPYTP</sequence>
<organism evidence="3 4">
    <name type="scientific">Marinobacter mobilis</name>
    <dbReference type="NCBI Taxonomy" id="488533"/>
    <lineage>
        <taxon>Bacteria</taxon>
        <taxon>Pseudomonadati</taxon>
        <taxon>Pseudomonadota</taxon>
        <taxon>Gammaproteobacteria</taxon>
        <taxon>Pseudomonadales</taxon>
        <taxon>Marinobacteraceae</taxon>
        <taxon>Marinobacter</taxon>
    </lineage>
</organism>
<feature type="compositionally biased region" description="Pro residues" evidence="1">
    <location>
        <begin position="55"/>
        <end position="64"/>
    </location>
</feature>
<dbReference type="NCBIfam" id="TIGR02098">
    <property type="entry name" value="MJ0042_CXXC"/>
    <property type="match status" value="1"/>
</dbReference>
<keyword evidence="4" id="KW-1185">Reference proteome</keyword>
<dbReference type="OrthoDB" id="5294582at2"/>
<feature type="compositionally biased region" description="Acidic residues" evidence="1">
    <location>
        <begin position="71"/>
        <end position="86"/>
    </location>
</feature>
<feature type="compositionally biased region" description="Basic and acidic residues" evidence="1">
    <location>
        <begin position="87"/>
        <end position="103"/>
    </location>
</feature>
<gene>
    <name evidence="3" type="ORF">SAMN04487960_101221</name>
</gene>
<feature type="compositionally biased region" description="Basic and acidic residues" evidence="1">
    <location>
        <begin position="141"/>
        <end position="168"/>
    </location>
</feature>
<dbReference type="Pfam" id="PF11906">
    <property type="entry name" value="DUF3426"/>
    <property type="match status" value="1"/>
</dbReference>
<proteinExistence type="predicted"/>
<evidence type="ECO:0000313" key="4">
    <source>
        <dbReference type="Proteomes" id="UP000199675"/>
    </source>
</evidence>
<feature type="region of interest" description="Disordered" evidence="1">
    <location>
        <begin position="47"/>
        <end position="254"/>
    </location>
</feature>
<dbReference type="InterPro" id="IPR021834">
    <property type="entry name" value="DUF3426"/>
</dbReference>
<evidence type="ECO:0000256" key="1">
    <source>
        <dbReference type="SAM" id="MobiDB-lite"/>
    </source>
</evidence>
<dbReference type="InterPro" id="IPR011723">
    <property type="entry name" value="Znf/thioredoxin_put"/>
</dbReference>
<reference evidence="3 4" key="1">
    <citation type="submission" date="2016-10" db="EMBL/GenBank/DDBJ databases">
        <authorList>
            <person name="de Groot N.N."/>
        </authorList>
    </citation>
    <scope>NUCLEOTIDE SEQUENCE [LARGE SCALE GENOMIC DNA]</scope>
    <source>
        <strain evidence="3 4">CGMCC 1.7059</strain>
    </source>
</reference>
<dbReference type="Pfam" id="PF13719">
    <property type="entry name" value="Zn_ribbon_5"/>
    <property type="match status" value="1"/>
</dbReference>
<feature type="domain" description="Zinc finger/thioredoxin putative" evidence="2">
    <location>
        <begin position="6"/>
        <end position="42"/>
    </location>
</feature>
<accession>A0A1H2QIF6</accession>
<feature type="compositionally biased region" description="Polar residues" evidence="1">
    <location>
        <begin position="225"/>
        <end position="236"/>
    </location>
</feature>
<dbReference type="AlphaFoldDB" id="A0A1H2QIF6"/>
<feature type="compositionally biased region" description="Basic and acidic residues" evidence="1">
    <location>
        <begin position="191"/>
        <end position="215"/>
    </location>
</feature>
<dbReference type="RefSeq" id="WP_091811101.1">
    <property type="nucleotide sequence ID" value="NZ_FNNE01000001.1"/>
</dbReference>
<evidence type="ECO:0000259" key="2">
    <source>
        <dbReference type="Pfam" id="PF13719"/>
    </source>
</evidence>
<name>A0A1H2QIF6_9GAMM</name>
<protein>
    <submittedName>
        <fullName evidence="3">MJ0042 family finger-like domain-containing protein</fullName>
    </submittedName>
</protein>
<evidence type="ECO:0000313" key="3">
    <source>
        <dbReference type="EMBL" id="SDW06189.1"/>
    </source>
</evidence>
<dbReference type="Proteomes" id="UP000199675">
    <property type="component" value="Unassembled WGS sequence"/>
</dbReference>
<dbReference type="EMBL" id="FNNE01000001">
    <property type="protein sequence ID" value="SDW06189.1"/>
    <property type="molecule type" value="Genomic_DNA"/>
</dbReference>